<organism evidence="3 5">
    <name type="scientific">Holdemania massiliensis</name>
    <dbReference type="NCBI Taxonomy" id="1468449"/>
    <lineage>
        <taxon>Bacteria</taxon>
        <taxon>Bacillati</taxon>
        <taxon>Bacillota</taxon>
        <taxon>Erysipelotrichia</taxon>
        <taxon>Erysipelotrichales</taxon>
        <taxon>Erysipelotrichaceae</taxon>
        <taxon>Holdemania</taxon>
    </lineage>
</organism>
<dbReference type="GO" id="GO:0006508">
    <property type="term" value="P:proteolysis"/>
    <property type="evidence" value="ECO:0007669"/>
    <property type="project" value="InterPro"/>
</dbReference>
<dbReference type="PANTHER" id="PTHR42776">
    <property type="entry name" value="SERINE PEPTIDASE S9 FAMILY MEMBER"/>
    <property type="match status" value="1"/>
</dbReference>
<evidence type="ECO:0000259" key="2">
    <source>
        <dbReference type="Pfam" id="PF00326"/>
    </source>
</evidence>
<dbReference type="SUPFAM" id="SSF53474">
    <property type="entry name" value="alpha/beta-Hydrolases"/>
    <property type="match status" value="1"/>
</dbReference>
<dbReference type="InterPro" id="IPR029058">
    <property type="entry name" value="AB_hydrolase_fold"/>
</dbReference>
<evidence type="ECO:0000313" key="3">
    <source>
        <dbReference type="EMBL" id="MSA88323.1"/>
    </source>
</evidence>
<reference evidence="5 6" key="1">
    <citation type="journal article" date="2019" name="Nat. Med.">
        <title>A library of human gut bacterial isolates paired with longitudinal multiomics data enables mechanistic microbiome research.</title>
        <authorList>
            <person name="Poyet M."/>
            <person name="Groussin M."/>
            <person name="Gibbons S.M."/>
            <person name="Avila-Pacheco J."/>
            <person name="Jiang X."/>
            <person name="Kearney S.M."/>
            <person name="Perrotta A.R."/>
            <person name="Berdy B."/>
            <person name="Zhao S."/>
            <person name="Lieberman T.D."/>
            <person name="Swanson P.K."/>
            <person name="Smith M."/>
            <person name="Roesemann S."/>
            <person name="Alexander J.E."/>
            <person name="Rich S.A."/>
            <person name="Livny J."/>
            <person name="Vlamakis H."/>
            <person name="Clish C."/>
            <person name="Bullock K."/>
            <person name="Deik A."/>
            <person name="Scott J."/>
            <person name="Pierce K.A."/>
            <person name="Xavier R.J."/>
            <person name="Alm E.J."/>
        </authorList>
    </citation>
    <scope>NUCLEOTIDE SEQUENCE [LARGE SCALE GENOMIC DNA]</scope>
    <source>
        <strain evidence="3 5">BIOML-A4</strain>
        <strain evidence="4 6">BIOML-A5</strain>
    </source>
</reference>
<dbReference type="RefSeq" id="WP_154237920.1">
    <property type="nucleotide sequence ID" value="NZ_CALJPI010000007.1"/>
</dbReference>
<sequence length="663" mass="75288">MMKKVTIDFFDQAHFLSNLKAAPDGSCAAYLECQCRDEGYAKSLFLHDGKKNRRLSSEGVIDYVWEDSQTLLLSAHHRPGQKEASPYGEQTDLYRMKTNGGEAQFVIRLPLAIEQMEKLQDDQLLVTAQIRKDCPDFALLSEKERESVMAQRKAEEDYQVVTESPFVLDGSGFIEGTRSRLFLVNLSNGKIEALSEPLESVSQFACAAGQVLMSVKQFDVVRGEQDGLVCLDLESRQRRCLIPQGQLRIRQIGWHQGKAVFFASENKTFGTTENPKLYQLDLQTRQRSCLLDTQEHIGSSAVMTDVIYGSGRQVLFTEESILAVHTDRYADEILSISEAGCAEVLRWPGAVQAIEKVGDQLWLIGLKDQNLQELYRWDAPSNSFHPLTHFHDALMAETEVTKPEHFVLDRNGYTLDGWILKPVDFDETRRYPAILDIHGGPKTAYGEVFFHEMQYWAARGYLVFFCNPTGSDGKGDTFADLRGRYGQIDYEDLMAFTDAVLERVPQIDCHRIGVTGGSYGGYMTNWIIGHTDRFAAAASQRCIANWVSMIGTDDCGFTFDTDQMDSDPWKDMVKIWDQSPLQFADKVKTPTVFIHSFEDYSCPIQEGMQMYNAIVHHGVPARMCLFKGESHGLSRIGKRHHRIRRIQEMTDWFDHYLKENADA</sequence>
<dbReference type="PANTHER" id="PTHR42776:SF27">
    <property type="entry name" value="DIPEPTIDYL PEPTIDASE FAMILY MEMBER 6"/>
    <property type="match status" value="1"/>
</dbReference>
<accession>A0A6N7S346</accession>
<proteinExistence type="predicted"/>
<keyword evidence="6" id="KW-1185">Reference proteome</keyword>
<name>A0A6N7S346_9FIRM</name>
<dbReference type="Proteomes" id="UP000433575">
    <property type="component" value="Unassembled WGS sequence"/>
</dbReference>
<keyword evidence="1" id="KW-0378">Hydrolase</keyword>
<gene>
    <name evidence="4" type="ORF">GKD88_05965</name>
    <name evidence="3" type="ORF">GKE08_03180</name>
</gene>
<dbReference type="Gene3D" id="3.40.50.1820">
    <property type="entry name" value="alpha/beta hydrolase"/>
    <property type="match status" value="1"/>
</dbReference>
<evidence type="ECO:0000313" key="4">
    <source>
        <dbReference type="EMBL" id="MSC32662.1"/>
    </source>
</evidence>
<protein>
    <submittedName>
        <fullName evidence="3">Prolyl oligopeptidase family serine peptidase</fullName>
    </submittedName>
</protein>
<evidence type="ECO:0000313" key="5">
    <source>
        <dbReference type="Proteomes" id="UP000433575"/>
    </source>
</evidence>
<dbReference type="InterPro" id="IPR001375">
    <property type="entry name" value="Peptidase_S9_cat"/>
</dbReference>
<dbReference type="OrthoDB" id="108903at2"/>
<evidence type="ECO:0000313" key="6">
    <source>
        <dbReference type="Proteomes" id="UP000480929"/>
    </source>
</evidence>
<dbReference type="SUPFAM" id="SSF69322">
    <property type="entry name" value="Tricorn protease domain 2"/>
    <property type="match status" value="1"/>
</dbReference>
<feature type="domain" description="Peptidase S9 prolyl oligopeptidase catalytic" evidence="2">
    <location>
        <begin position="449"/>
        <end position="659"/>
    </location>
</feature>
<dbReference type="EMBL" id="WKPI01000007">
    <property type="protein sequence ID" value="MSC32662.1"/>
    <property type="molecule type" value="Genomic_DNA"/>
</dbReference>
<dbReference type="GO" id="GO:0004252">
    <property type="term" value="F:serine-type endopeptidase activity"/>
    <property type="evidence" value="ECO:0007669"/>
    <property type="project" value="TreeGrafter"/>
</dbReference>
<comment type="caution">
    <text evidence="3">The sequence shown here is derived from an EMBL/GenBank/DDBJ whole genome shotgun (WGS) entry which is preliminary data.</text>
</comment>
<dbReference type="Proteomes" id="UP000480929">
    <property type="component" value="Unassembled WGS sequence"/>
</dbReference>
<dbReference type="AlphaFoldDB" id="A0A6N7S346"/>
<dbReference type="EMBL" id="WKPJ01000003">
    <property type="protein sequence ID" value="MSA88323.1"/>
    <property type="molecule type" value="Genomic_DNA"/>
</dbReference>
<evidence type="ECO:0000256" key="1">
    <source>
        <dbReference type="ARBA" id="ARBA00022801"/>
    </source>
</evidence>
<dbReference type="Pfam" id="PF00326">
    <property type="entry name" value="Peptidase_S9"/>
    <property type="match status" value="1"/>
</dbReference>